<comment type="domain">
    <text evidence="9">The last Arg residue of the ACP-binding site is essential for the weak association between ACP/AcpP and FabH.</text>
</comment>
<feature type="domain" description="Beta-ketoacyl-[acyl-carrier-protein] synthase III C-terminal" evidence="10">
    <location>
        <begin position="225"/>
        <end position="313"/>
    </location>
</feature>
<comment type="caution">
    <text evidence="12">The sequence shown here is derived from an EMBL/GenBank/DDBJ whole genome shotgun (WGS) entry which is preliminary data.</text>
</comment>
<comment type="catalytic activity">
    <reaction evidence="9">
        <text>malonyl-[ACP] + acetyl-CoA + H(+) = 3-oxobutanoyl-[ACP] + CO2 + CoA</text>
        <dbReference type="Rhea" id="RHEA:12080"/>
        <dbReference type="Rhea" id="RHEA-COMP:9623"/>
        <dbReference type="Rhea" id="RHEA-COMP:9625"/>
        <dbReference type="ChEBI" id="CHEBI:15378"/>
        <dbReference type="ChEBI" id="CHEBI:16526"/>
        <dbReference type="ChEBI" id="CHEBI:57287"/>
        <dbReference type="ChEBI" id="CHEBI:57288"/>
        <dbReference type="ChEBI" id="CHEBI:78449"/>
        <dbReference type="ChEBI" id="CHEBI:78450"/>
        <dbReference type="EC" id="2.3.1.180"/>
    </reaction>
</comment>
<protein>
    <recommendedName>
        <fullName evidence="9">Beta-ketoacyl-[acyl-carrier-protein] synthase III</fullName>
        <shortName evidence="9">Beta-ketoacyl-ACP synthase III</shortName>
        <shortName evidence="9">KAS III</shortName>
        <ecNumber evidence="9">2.3.1.180</ecNumber>
    </recommendedName>
    <alternativeName>
        <fullName evidence="9">3-oxoacyl-[acyl-carrier-protein] synthase 3</fullName>
    </alternativeName>
    <alternativeName>
        <fullName evidence="9">3-oxoacyl-[acyl-carrier-protein] synthase III</fullName>
    </alternativeName>
</protein>
<evidence type="ECO:0000256" key="1">
    <source>
        <dbReference type="ARBA" id="ARBA00008642"/>
    </source>
</evidence>
<dbReference type="GO" id="GO:0033818">
    <property type="term" value="F:beta-ketoacyl-acyl-carrier-protein synthase III activity"/>
    <property type="evidence" value="ECO:0007669"/>
    <property type="project" value="UniProtKB-UniRule"/>
</dbReference>
<reference evidence="12" key="1">
    <citation type="journal article" date="2021" name="PeerJ">
        <title>Extensive microbial diversity within the chicken gut microbiome revealed by metagenomics and culture.</title>
        <authorList>
            <person name="Gilroy R."/>
            <person name="Ravi A."/>
            <person name="Getino M."/>
            <person name="Pursley I."/>
            <person name="Horton D.L."/>
            <person name="Alikhan N.F."/>
            <person name="Baker D."/>
            <person name="Gharbi K."/>
            <person name="Hall N."/>
            <person name="Watson M."/>
            <person name="Adriaenssens E.M."/>
            <person name="Foster-Nyarko E."/>
            <person name="Jarju S."/>
            <person name="Secka A."/>
            <person name="Antonio M."/>
            <person name="Oren A."/>
            <person name="Chaudhuri R.R."/>
            <person name="La Ragione R."/>
            <person name="Hildebrand F."/>
            <person name="Pallen M.J."/>
        </authorList>
    </citation>
    <scope>NUCLEOTIDE SEQUENCE</scope>
    <source>
        <strain evidence="12">CHK179-5677</strain>
    </source>
</reference>
<dbReference type="HAMAP" id="MF_01815">
    <property type="entry name" value="FabH"/>
    <property type="match status" value="1"/>
</dbReference>
<dbReference type="SUPFAM" id="SSF53901">
    <property type="entry name" value="Thiolase-like"/>
    <property type="match status" value="1"/>
</dbReference>
<comment type="subcellular location">
    <subcellularLocation>
        <location evidence="9">Cytoplasm</location>
    </subcellularLocation>
</comment>
<dbReference type="Pfam" id="PF08545">
    <property type="entry name" value="ACP_syn_III"/>
    <property type="match status" value="1"/>
</dbReference>
<dbReference type="Pfam" id="PF08541">
    <property type="entry name" value="ACP_syn_III_C"/>
    <property type="match status" value="1"/>
</dbReference>
<keyword evidence="3 9" id="KW-0444">Lipid biosynthesis</keyword>
<keyword evidence="6 9" id="KW-0443">Lipid metabolism</keyword>
<dbReference type="GO" id="GO:0005737">
    <property type="term" value="C:cytoplasm"/>
    <property type="evidence" value="ECO:0007669"/>
    <property type="project" value="UniProtKB-SubCell"/>
</dbReference>
<keyword evidence="9" id="KW-0511">Multifunctional enzyme</keyword>
<dbReference type="CDD" id="cd00830">
    <property type="entry name" value="KAS_III"/>
    <property type="match status" value="1"/>
</dbReference>
<evidence type="ECO:0000259" key="10">
    <source>
        <dbReference type="Pfam" id="PF08541"/>
    </source>
</evidence>
<feature type="region of interest" description="ACP-binding" evidence="9">
    <location>
        <begin position="242"/>
        <end position="246"/>
    </location>
</feature>
<dbReference type="NCBIfam" id="NF006829">
    <property type="entry name" value="PRK09352.1"/>
    <property type="match status" value="1"/>
</dbReference>
<comment type="similarity">
    <text evidence="1 9">Belongs to the thiolase-like superfamily. FabH family.</text>
</comment>
<dbReference type="AlphaFoldDB" id="A0A921MKN2"/>
<evidence type="ECO:0000256" key="3">
    <source>
        <dbReference type="ARBA" id="ARBA00022516"/>
    </source>
</evidence>
<dbReference type="EMBL" id="DYUC01000041">
    <property type="protein sequence ID" value="HJG86283.1"/>
    <property type="molecule type" value="Genomic_DNA"/>
</dbReference>
<feature type="active site" evidence="9">
    <location>
        <position position="271"/>
    </location>
</feature>
<evidence type="ECO:0000256" key="4">
    <source>
        <dbReference type="ARBA" id="ARBA00022679"/>
    </source>
</evidence>
<dbReference type="GO" id="GO:0044550">
    <property type="term" value="P:secondary metabolite biosynthetic process"/>
    <property type="evidence" value="ECO:0007669"/>
    <property type="project" value="TreeGrafter"/>
</dbReference>
<keyword evidence="2 9" id="KW-0963">Cytoplasm</keyword>
<dbReference type="GO" id="GO:0006633">
    <property type="term" value="P:fatty acid biosynthetic process"/>
    <property type="evidence" value="ECO:0007669"/>
    <property type="project" value="UniProtKB-UniRule"/>
</dbReference>
<keyword evidence="4 9" id="KW-0808">Transferase</keyword>
<dbReference type="Gene3D" id="3.40.47.10">
    <property type="match status" value="1"/>
</dbReference>
<evidence type="ECO:0000256" key="7">
    <source>
        <dbReference type="ARBA" id="ARBA00023160"/>
    </source>
</evidence>
<dbReference type="NCBIfam" id="TIGR00747">
    <property type="entry name" value="fabH"/>
    <property type="match status" value="1"/>
</dbReference>
<comment type="function">
    <text evidence="9">Catalyzes the condensation reaction of fatty acid synthesis by the addition to an acyl acceptor of two carbons from malonyl-ACP. Catalyzes the first condensation reaction which initiates fatty acid synthesis and may therefore play a role in governing the total rate of fatty acid production. Possesses both acetoacetyl-ACP synthase and acetyl transacylase activities. Its substrate specificity determines the biosynthesis of branched-chain and/or straight-chain of fatty acids.</text>
</comment>
<evidence type="ECO:0000313" key="13">
    <source>
        <dbReference type="Proteomes" id="UP000760668"/>
    </source>
</evidence>
<dbReference type="InterPro" id="IPR013751">
    <property type="entry name" value="ACP_syn_III_N"/>
</dbReference>
<evidence type="ECO:0000256" key="9">
    <source>
        <dbReference type="HAMAP-Rule" id="MF_01815"/>
    </source>
</evidence>
<comment type="pathway">
    <text evidence="9">Lipid metabolism; fatty acid biosynthesis.</text>
</comment>
<dbReference type="PANTHER" id="PTHR34069:SF2">
    <property type="entry name" value="BETA-KETOACYL-[ACYL-CARRIER-PROTEIN] SYNTHASE III"/>
    <property type="match status" value="1"/>
</dbReference>
<reference evidence="12" key="2">
    <citation type="submission" date="2021-09" db="EMBL/GenBank/DDBJ databases">
        <authorList>
            <person name="Gilroy R."/>
        </authorList>
    </citation>
    <scope>NUCLEOTIDE SEQUENCE</scope>
    <source>
        <strain evidence="12">CHK179-5677</strain>
    </source>
</reference>
<dbReference type="RefSeq" id="WP_294531878.1">
    <property type="nucleotide sequence ID" value="NZ_DYUC01000041.1"/>
</dbReference>
<accession>A0A921MKN2</accession>
<comment type="subunit">
    <text evidence="9">Homodimer.</text>
</comment>
<dbReference type="InterPro" id="IPR013747">
    <property type="entry name" value="ACP_syn_III_C"/>
</dbReference>
<keyword evidence="5 9" id="KW-0276">Fatty acid metabolism</keyword>
<dbReference type="InterPro" id="IPR016039">
    <property type="entry name" value="Thiolase-like"/>
</dbReference>
<keyword evidence="7 9" id="KW-0275">Fatty acid biosynthesis</keyword>
<dbReference type="GO" id="GO:0004315">
    <property type="term" value="F:3-oxoacyl-[acyl-carrier-protein] synthase activity"/>
    <property type="evidence" value="ECO:0007669"/>
    <property type="project" value="InterPro"/>
</dbReference>
<evidence type="ECO:0000256" key="5">
    <source>
        <dbReference type="ARBA" id="ARBA00022832"/>
    </source>
</evidence>
<evidence type="ECO:0000256" key="2">
    <source>
        <dbReference type="ARBA" id="ARBA00022490"/>
    </source>
</evidence>
<dbReference type="InterPro" id="IPR004655">
    <property type="entry name" value="FabH"/>
</dbReference>
<organism evidence="12 13">
    <name type="scientific">Pseudoflavonifractor capillosus</name>
    <dbReference type="NCBI Taxonomy" id="106588"/>
    <lineage>
        <taxon>Bacteria</taxon>
        <taxon>Bacillati</taxon>
        <taxon>Bacillota</taxon>
        <taxon>Clostridia</taxon>
        <taxon>Eubacteriales</taxon>
        <taxon>Oscillospiraceae</taxon>
        <taxon>Pseudoflavonifractor</taxon>
    </lineage>
</organism>
<evidence type="ECO:0000256" key="6">
    <source>
        <dbReference type="ARBA" id="ARBA00023098"/>
    </source>
</evidence>
<name>A0A921MKN2_9FIRM</name>
<sequence length="319" mass="33852">MNGIKLCGTGAAAPVKVVTNDDMAAMVETSDEWITTRTGIKERRYCTDETQLSLCMDAARQAMDRAGISPADLGVCLVATISPDFITPSVSCLLQRELGLPEDCLCMDLNAACSGFLYGLHTAQCLLDACPRKYGLVVGGEAFTRLVDFTDRTTCILFGDGAGAAVVRSGPDCPVLHTVVGARGDEKVLHIPGAGTGVPPYIHMEGTAVFKFAVETVPKCITQVLEQAHMTAEDIDLFVLHQANERIIDRVVKNLHLPPEKCPKNIARYGNTSAASIPLLLHELCASGALKPGMRALLSGFGGGLTWGGAILELDGEAH</sequence>
<gene>
    <name evidence="9" type="primary">fabH</name>
    <name evidence="12" type="ORF">K8V01_04560</name>
</gene>
<feature type="active site" evidence="9">
    <location>
        <position position="241"/>
    </location>
</feature>
<evidence type="ECO:0000259" key="11">
    <source>
        <dbReference type="Pfam" id="PF08545"/>
    </source>
</evidence>
<dbReference type="Proteomes" id="UP000760668">
    <property type="component" value="Unassembled WGS sequence"/>
</dbReference>
<evidence type="ECO:0000256" key="8">
    <source>
        <dbReference type="ARBA" id="ARBA00023315"/>
    </source>
</evidence>
<dbReference type="EC" id="2.3.1.180" evidence="9"/>
<keyword evidence="8 9" id="KW-0012">Acyltransferase</keyword>
<proteinExistence type="inferred from homology"/>
<dbReference type="PANTHER" id="PTHR34069">
    <property type="entry name" value="3-OXOACYL-[ACYL-CARRIER-PROTEIN] SYNTHASE 3"/>
    <property type="match status" value="1"/>
</dbReference>
<evidence type="ECO:0000313" key="12">
    <source>
        <dbReference type="EMBL" id="HJG86283.1"/>
    </source>
</evidence>
<feature type="active site" evidence="9">
    <location>
        <position position="113"/>
    </location>
</feature>
<feature type="domain" description="Beta-ketoacyl-[acyl-carrier-protein] synthase III N-terminal" evidence="11">
    <location>
        <begin position="107"/>
        <end position="184"/>
    </location>
</feature>